<sequence length="98" mass="10553">MVWLQVVEDEPRNVLAASLVLAIIFLDPFTLLGTSVIVCHYDKPHTPRRMRASATLQTMGGAVSLAGGLALVGLSVASNTPRLLLLAFIMFALGVFRM</sequence>
<dbReference type="AlphaFoldDB" id="A0A8J5XXE6"/>
<feature type="transmembrane region" description="Helical" evidence="1">
    <location>
        <begin position="80"/>
        <end position="96"/>
    </location>
</feature>
<keyword evidence="1" id="KW-0472">Membrane</keyword>
<dbReference type="EMBL" id="JAGTXO010000002">
    <property type="protein sequence ID" value="KAG8469695.1"/>
    <property type="molecule type" value="Genomic_DNA"/>
</dbReference>
<reference evidence="2" key="1">
    <citation type="submission" date="2021-05" db="EMBL/GenBank/DDBJ databases">
        <title>The genome of the haptophyte Pavlova lutheri (Diacronema luteri, Pavlovales) - a model for lipid biosynthesis in eukaryotic algae.</title>
        <authorList>
            <person name="Hulatt C.J."/>
            <person name="Posewitz M.C."/>
        </authorList>
    </citation>
    <scope>NUCLEOTIDE SEQUENCE</scope>
    <source>
        <strain evidence="2">NIVA-4/92</strain>
    </source>
</reference>
<evidence type="ECO:0000256" key="1">
    <source>
        <dbReference type="SAM" id="Phobius"/>
    </source>
</evidence>
<gene>
    <name evidence="2" type="ORF">KFE25_006150</name>
</gene>
<evidence type="ECO:0000313" key="2">
    <source>
        <dbReference type="EMBL" id="KAG8469695.1"/>
    </source>
</evidence>
<accession>A0A8J5XXE6</accession>
<feature type="transmembrane region" description="Helical" evidence="1">
    <location>
        <begin position="15"/>
        <end position="41"/>
    </location>
</feature>
<keyword evidence="1" id="KW-0812">Transmembrane</keyword>
<proteinExistence type="predicted"/>
<evidence type="ECO:0000313" key="3">
    <source>
        <dbReference type="Proteomes" id="UP000751190"/>
    </source>
</evidence>
<protein>
    <submittedName>
        <fullName evidence="2">Uncharacterized protein</fullName>
    </submittedName>
</protein>
<organism evidence="2 3">
    <name type="scientific">Diacronema lutheri</name>
    <name type="common">Unicellular marine alga</name>
    <name type="synonym">Monochrysis lutheri</name>
    <dbReference type="NCBI Taxonomy" id="2081491"/>
    <lineage>
        <taxon>Eukaryota</taxon>
        <taxon>Haptista</taxon>
        <taxon>Haptophyta</taxon>
        <taxon>Pavlovophyceae</taxon>
        <taxon>Pavlovales</taxon>
        <taxon>Pavlovaceae</taxon>
        <taxon>Diacronema</taxon>
    </lineage>
</organism>
<feature type="transmembrane region" description="Helical" evidence="1">
    <location>
        <begin position="53"/>
        <end position="74"/>
    </location>
</feature>
<keyword evidence="3" id="KW-1185">Reference proteome</keyword>
<name>A0A8J5XXE6_DIALT</name>
<dbReference type="Proteomes" id="UP000751190">
    <property type="component" value="Unassembled WGS sequence"/>
</dbReference>
<keyword evidence="1" id="KW-1133">Transmembrane helix</keyword>
<comment type="caution">
    <text evidence="2">The sequence shown here is derived from an EMBL/GenBank/DDBJ whole genome shotgun (WGS) entry which is preliminary data.</text>
</comment>